<dbReference type="PROSITE" id="PS50110">
    <property type="entry name" value="RESPONSE_REGULATORY"/>
    <property type="match status" value="1"/>
</dbReference>
<dbReference type="Pfam" id="PF00486">
    <property type="entry name" value="Trans_reg_C"/>
    <property type="match status" value="1"/>
</dbReference>
<keyword evidence="4 7" id="KW-0238">DNA-binding</keyword>
<evidence type="ECO:0000259" key="9">
    <source>
        <dbReference type="PROSITE" id="PS51755"/>
    </source>
</evidence>
<dbReference type="Pfam" id="PF00072">
    <property type="entry name" value="Response_reg"/>
    <property type="match status" value="1"/>
</dbReference>
<dbReference type="OrthoDB" id="9802426at2"/>
<feature type="domain" description="OmpR/PhoB-type" evidence="9">
    <location>
        <begin position="120"/>
        <end position="220"/>
    </location>
</feature>
<dbReference type="Proteomes" id="UP000031327">
    <property type="component" value="Unassembled WGS sequence"/>
</dbReference>
<evidence type="ECO:0000313" key="11">
    <source>
        <dbReference type="EMBL" id="KID56099.1"/>
    </source>
</evidence>
<dbReference type="Gene3D" id="1.10.10.10">
    <property type="entry name" value="Winged helix-like DNA-binding domain superfamily/Winged helix DNA-binding domain"/>
    <property type="match status" value="1"/>
</dbReference>
<dbReference type="EMBL" id="KF724688">
    <property type="protein sequence ID" value="AHX39859.1"/>
    <property type="molecule type" value="Genomic_DNA"/>
</dbReference>
<dbReference type="CDD" id="cd00383">
    <property type="entry name" value="trans_reg_C"/>
    <property type="match status" value="1"/>
</dbReference>
<dbReference type="PROSITE" id="PS51755">
    <property type="entry name" value="OMPR_PHOB"/>
    <property type="match status" value="1"/>
</dbReference>
<sequence length="240" mass="27730">MAKVLLVERDNVLVDKLESSMNSEGHQCYRLTNEKSIVDWVLLNRPDLVVLDKGTLQGSAIRLCCEIHHRSDTLLIVTSNCDQVMEQLIALESGADDYINKPYCPEELVSRINAMIRRLQKLAAIKRRLQLIEHGFKVTFADREVRLTQVEFYLFRLLHGQPYKVLTREDISRQIYSDHRVVSENTVNSHIRNLRRKLKTISPHHMLITSVYSVGYQYQPLLDSAHGELSVPSLRFSKFG</sequence>
<dbReference type="SMART" id="SM00862">
    <property type="entry name" value="Trans_reg_C"/>
    <property type="match status" value="1"/>
</dbReference>
<dbReference type="InterPro" id="IPR001789">
    <property type="entry name" value="Sig_transdc_resp-reg_receiver"/>
</dbReference>
<feature type="DNA-binding region" description="OmpR/PhoB-type" evidence="7">
    <location>
        <begin position="120"/>
        <end position="220"/>
    </location>
</feature>
<evidence type="ECO:0000256" key="3">
    <source>
        <dbReference type="ARBA" id="ARBA00023015"/>
    </source>
</evidence>
<evidence type="ECO:0000256" key="4">
    <source>
        <dbReference type="ARBA" id="ARBA00023125"/>
    </source>
</evidence>
<dbReference type="InterPro" id="IPR016032">
    <property type="entry name" value="Sig_transdc_resp-reg_C-effctor"/>
</dbReference>
<dbReference type="SUPFAM" id="SSF46894">
    <property type="entry name" value="C-terminal effector domain of the bipartite response regulators"/>
    <property type="match status" value="1"/>
</dbReference>
<dbReference type="GO" id="GO:0000156">
    <property type="term" value="F:phosphorelay response regulator activity"/>
    <property type="evidence" value="ECO:0007669"/>
    <property type="project" value="TreeGrafter"/>
</dbReference>
<dbReference type="GO" id="GO:0000976">
    <property type="term" value="F:transcription cis-regulatory region binding"/>
    <property type="evidence" value="ECO:0007669"/>
    <property type="project" value="TreeGrafter"/>
</dbReference>
<name>A0A023PZ27_9GAMM</name>
<evidence type="ECO:0000259" key="8">
    <source>
        <dbReference type="PROSITE" id="PS50110"/>
    </source>
</evidence>
<dbReference type="Gene3D" id="3.40.50.2300">
    <property type="match status" value="1"/>
</dbReference>
<dbReference type="EMBL" id="JWIC01000007">
    <property type="protein sequence ID" value="KID56099.1"/>
    <property type="molecule type" value="Genomic_DNA"/>
</dbReference>
<organism evidence="10">
    <name type="scientific">Pseudoalteromonas luteoviolacea</name>
    <dbReference type="NCBI Taxonomy" id="43657"/>
    <lineage>
        <taxon>Bacteria</taxon>
        <taxon>Pseudomonadati</taxon>
        <taxon>Pseudomonadota</taxon>
        <taxon>Gammaproteobacteria</taxon>
        <taxon>Alteromonadales</taxon>
        <taxon>Pseudoalteromonadaceae</taxon>
        <taxon>Pseudoalteromonas</taxon>
    </lineage>
</organism>
<dbReference type="SUPFAM" id="SSF52172">
    <property type="entry name" value="CheY-like"/>
    <property type="match status" value="1"/>
</dbReference>
<dbReference type="SMART" id="SM00448">
    <property type="entry name" value="REC"/>
    <property type="match status" value="1"/>
</dbReference>
<proteinExistence type="predicted"/>
<dbReference type="InterPro" id="IPR011006">
    <property type="entry name" value="CheY-like_superfamily"/>
</dbReference>
<accession>A0A023PZ27</accession>
<dbReference type="RefSeq" id="WP_039610673.1">
    <property type="nucleotide sequence ID" value="NZ_JWIC01000007.1"/>
</dbReference>
<evidence type="ECO:0000256" key="7">
    <source>
        <dbReference type="PROSITE-ProRule" id="PRU01091"/>
    </source>
</evidence>
<protein>
    <submittedName>
        <fullName evidence="10">Two component transcriptional regulator, winged helix family</fullName>
    </submittedName>
</protein>
<dbReference type="GO" id="GO:0006355">
    <property type="term" value="P:regulation of DNA-templated transcription"/>
    <property type="evidence" value="ECO:0007669"/>
    <property type="project" value="InterPro"/>
</dbReference>
<evidence type="ECO:0000256" key="2">
    <source>
        <dbReference type="ARBA" id="ARBA00023012"/>
    </source>
</evidence>
<dbReference type="Gene3D" id="6.10.250.690">
    <property type="match status" value="1"/>
</dbReference>
<evidence type="ECO:0000256" key="6">
    <source>
        <dbReference type="PROSITE-ProRule" id="PRU00169"/>
    </source>
</evidence>
<dbReference type="GO" id="GO:0005829">
    <property type="term" value="C:cytosol"/>
    <property type="evidence" value="ECO:0007669"/>
    <property type="project" value="TreeGrafter"/>
</dbReference>
<reference evidence="10" key="1">
    <citation type="journal article" date="2014" name="Science">
        <title>Marine tubeworm metamorphosis induced by arrays of bacterial phage tail-like structures.</title>
        <authorList>
            <person name="Shikuma N.J."/>
            <person name="Pilhofer M."/>
            <person name="Weiss G.L."/>
            <person name="Hadfield M.G."/>
            <person name="Jensen G.J."/>
            <person name="Newman D.K."/>
        </authorList>
    </citation>
    <scope>NUCLEOTIDE SEQUENCE</scope>
    <source>
        <strain evidence="10">HI1</strain>
    </source>
</reference>
<evidence type="ECO:0000313" key="12">
    <source>
        <dbReference type="Proteomes" id="UP000031327"/>
    </source>
</evidence>
<evidence type="ECO:0000313" key="10">
    <source>
        <dbReference type="EMBL" id="AHX39859.1"/>
    </source>
</evidence>
<keyword evidence="2" id="KW-0902">Two-component regulatory system</keyword>
<keyword evidence="5" id="KW-0804">Transcription</keyword>
<gene>
    <name evidence="11" type="ORF">JF50_17540</name>
</gene>
<dbReference type="PANTHER" id="PTHR48111:SF1">
    <property type="entry name" value="TWO-COMPONENT RESPONSE REGULATOR ORR33"/>
    <property type="match status" value="1"/>
</dbReference>
<dbReference type="InterPro" id="IPR036388">
    <property type="entry name" value="WH-like_DNA-bd_sf"/>
</dbReference>
<feature type="domain" description="Response regulatory" evidence="8">
    <location>
        <begin position="3"/>
        <end position="116"/>
    </location>
</feature>
<evidence type="ECO:0000256" key="5">
    <source>
        <dbReference type="ARBA" id="ARBA00023163"/>
    </source>
</evidence>
<dbReference type="PANTHER" id="PTHR48111">
    <property type="entry name" value="REGULATOR OF RPOS"/>
    <property type="match status" value="1"/>
</dbReference>
<reference evidence="11 12" key="2">
    <citation type="submission" date="2014-12" db="EMBL/GenBank/DDBJ databases">
        <title>Draft Genome Sequence of Pseudoalteromonas luteoviolacea HI1.</title>
        <authorList>
            <person name="Asahina A.Y."/>
            <person name="Hadfield M.G."/>
        </authorList>
    </citation>
    <scope>NUCLEOTIDE SEQUENCE [LARGE SCALE GENOMIC DNA]</scope>
    <source>
        <strain evidence="11 12">HI1</strain>
    </source>
</reference>
<dbReference type="InterPro" id="IPR001867">
    <property type="entry name" value="OmpR/PhoB-type_DNA-bd"/>
</dbReference>
<dbReference type="InterPro" id="IPR039420">
    <property type="entry name" value="WalR-like"/>
</dbReference>
<keyword evidence="1 6" id="KW-0597">Phosphoprotein</keyword>
<evidence type="ECO:0000256" key="1">
    <source>
        <dbReference type="ARBA" id="ARBA00022553"/>
    </source>
</evidence>
<dbReference type="GO" id="GO:0032993">
    <property type="term" value="C:protein-DNA complex"/>
    <property type="evidence" value="ECO:0007669"/>
    <property type="project" value="TreeGrafter"/>
</dbReference>
<dbReference type="AlphaFoldDB" id="A0A023PZ27"/>
<keyword evidence="3" id="KW-0805">Transcription regulation</keyword>
<feature type="modified residue" description="4-aspartylphosphate" evidence="6">
    <location>
        <position position="52"/>
    </location>
</feature>